<accession>A0A0L0NSW3</accession>
<evidence type="ECO:0000256" key="1">
    <source>
        <dbReference type="SAM" id="MobiDB-lite"/>
    </source>
</evidence>
<evidence type="ECO:0000313" key="2">
    <source>
        <dbReference type="EMBL" id="KND97128.1"/>
    </source>
</evidence>
<dbReference type="AlphaFoldDB" id="A0A0L0NSW3"/>
<organism evidence="2 3">
    <name type="scientific">Candidozyma auris</name>
    <name type="common">Yeast</name>
    <name type="synonym">Candida auris</name>
    <dbReference type="NCBI Taxonomy" id="498019"/>
    <lineage>
        <taxon>Eukaryota</taxon>
        <taxon>Fungi</taxon>
        <taxon>Dikarya</taxon>
        <taxon>Ascomycota</taxon>
        <taxon>Saccharomycotina</taxon>
        <taxon>Pichiomycetes</taxon>
        <taxon>Metschnikowiaceae</taxon>
        <taxon>Candidozyma</taxon>
    </lineage>
</organism>
<protein>
    <submittedName>
        <fullName evidence="2">Uncharacterized protein</fullName>
    </submittedName>
</protein>
<reference evidence="3" key="1">
    <citation type="journal article" date="2015" name="BMC Genomics">
        <title>Draft genome of a commonly misdiagnosed multidrug resistant pathogen Candida auris.</title>
        <authorList>
            <person name="Chatterjee S."/>
            <person name="Alampalli S.V."/>
            <person name="Nageshan R.K."/>
            <person name="Chettiar S.T."/>
            <person name="Joshi S."/>
            <person name="Tatu U.S."/>
        </authorList>
    </citation>
    <scope>NUCLEOTIDE SEQUENCE [LARGE SCALE GENOMIC DNA]</scope>
    <source>
        <strain evidence="3">6684</strain>
    </source>
</reference>
<dbReference type="VEuPathDB" id="FungiDB:QG37_06334"/>
<gene>
    <name evidence="2" type="ORF">QG37_06334</name>
</gene>
<sequence>MMIESKVGNQGIELVYRLNKAIIILQTSDTRACRCMIEQRNGAPVMGPTKEKKKRKSPPP</sequence>
<dbReference type="Proteomes" id="UP000037122">
    <property type="component" value="Unassembled WGS sequence"/>
</dbReference>
<proteinExistence type="predicted"/>
<evidence type="ECO:0000313" key="3">
    <source>
        <dbReference type="Proteomes" id="UP000037122"/>
    </source>
</evidence>
<dbReference type="EMBL" id="LGST01000043">
    <property type="protein sequence ID" value="KND97128.1"/>
    <property type="molecule type" value="Genomic_DNA"/>
</dbReference>
<feature type="compositionally biased region" description="Basic residues" evidence="1">
    <location>
        <begin position="51"/>
        <end position="60"/>
    </location>
</feature>
<name>A0A0L0NSW3_CANAR</name>
<comment type="caution">
    <text evidence="2">The sequence shown here is derived from an EMBL/GenBank/DDBJ whole genome shotgun (WGS) entry which is preliminary data.</text>
</comment>
<feature type="region of interest" description="Disordered" evidence="1">
    <location>
        <begin position="41"/>
        <end position="60"/>
    </location>
</feature>